<dbReference type="Proteomes" id="UP000070578">
    <property type="component" value="Unassembled WGS sequence"/>
</dbReference>
<reference evidence="1 2" key="1">
    <citation type="submission" date="2016-02" db="EMBL/GenBank/DDBJ databases">
        <authorList>
            <person name="Wen L."/>
            <person name="He K."/>
            <person name="Yang H."/>
        </authorList>
    </citation>
    <scope>NUCLEOTIDE SEQUENCE [LARGE SCALE GENOMIC DNA]</scope>
    <source>
        <strain evidence="1">ShG14-8</strain>
    </source>
</reference>
<evidence type="ECO:0000313" key="2">
    <source>
        <dbReference type="Proteomes" id="UP000070578"/>
    </source>
</evidence>
<sequence>MSVVHEQMHQRTSQQQQIGQDFQHMGTVLREQKEPPAIARKPQNTQRALDRCFVSC</sequence>
<name>A0A139BPB8_9PROT</name>
<comment type="caution">
    <text evidence="1">The sequence shown here is derived from an EMBL/GenBank/DDBJ whole genome shotgun (WGS) entry which is preliminary data.</text>
</comment>
<dbReference type="EMBL" id="LSLI01000138">
    <property type="protein sequence ID" value="KXS30812.1"/>
    <property type="molecule type" value="Genomic_DNA"/>
</dbReference>
<organism evidence="1 2">
    <name type="scientific">Candidatus Gallionella acididurans</name>
    <dbReference type="NCBI Taxonomy" id="1796491"/>
    <lineage>
        <taxon>Bacteria</taxon>
        <taxon>Pseudomonadati</taxon>
        <taxon>Pseudomonadota</taxon>
        <taxon>Betaproteobacteria</taxon>
        <taxon>Nitrosomonadales</taxon>
        <taxon>Gallionellaceae</taxon>
        <taxon>Gallionella</taxon>
    </lineage>
</organism>
<evidence type="ECO:0000313" key="1">
    <source>
        <dbReference type="EMBL" id="KXS30812.1"/>
    </source>
</evidence>
<dbReference type="AlphaFoldDB" id="A0A139BPB8"/>
<proteinExistence type="predicted"/>
<accession>A0A139BPB8</accession>
<protein>
    <submittedName>
        <fullName evidence="1">Uncharacterized protein</fullName>
    </submittedName>
</protein>
<reference evidence="1 2" key="2">
    <citation type="submission" date="2016-03" db="EMBL/GenBank/DDBJ databases">
        <title>New uncultured bacterium of the family Gallionellaceae from acid mine drainage: description and reconstruction of genome based on metagenomic analysis of microbial community.</title>
        <authorList>
            <person name="Kadnikov V."/>
            <person name="Ivasenko D."/>
            <person name="Beletsky A."/>
            <person name="Mardanov A."/>
            <person name="Danilova E."/>
            <person name="Pimenov N."/>
            <person name="Karnachuk O."/>
            <person name="Ravin N."/>
        </authorList>
    </citation>
    <scope>NUCLEOTIDE SEQUENCE [LARGE SCALE GENOMIC DNA]</scope>
    <source>
        <strain evidence="1">ShG14-8</strain>
    </source>
</reference>
<gene>
    <name evidence="1" type="ORF">AWT59_3058</name>
</gene>